<evidence type="ECO:0000256" key="7">
    <source>
        <dbReference type="ARBA" id="ARBA00023288"/>
    </source>
</evidence>
<feature type="chain" id="PRO_5038551575" evidence="8">
    <location>
        <begin position="26"/>
        <end position="437"/>
    </location>
</feature>
<name>A0A1M5PCU0_9FIRM</name>
<keyword evidence="6" id="KW-0564">Palmitate</keyword>
<proteinExistence type="inferred from homology"/>
<dbReference type="RefSeq" id="WP_072723223.1">
    <property type="nucleotide sequence ID" value="NZ_FQXH01000006.1"/>
</dbReference>
<feature type="signal peptide" evidence="8">
    <location>
        <begin position="1"/>
        <end position="25"/>
    </location>
</feature>
<evidence type="ECO:0000256" key="5">
    <source>
        <dbReference type="ARBA" id="ARBA00023136"/>
    </source>
</evidence>
<dbReference type="GO" id="GO:0055085">
    <property type="term" value="P:transmembrane transport"/>
    <property type="evidence" value="ECO:0007669"/>
    <property type="project" value="InterPro"/>
</dbReference>
<evidence type="ECO:0000256" key="3">
    <source>
        <dbReference type="ARBA" id="ARBA00022475"/>
    </source>
</evidence>
<keyword evidence="2" id="KW-0813">Transport</keyword>
<dbReference type="Gene3D" id="3.40.190.10">
    <property type="entry name" value="Periplasmic binding protein-like II"/>
    <property type="match status" value="2"/>
</dbReference>
<keyword evidence="7" id="KW-0449">Lipoprotein</keyword>
<evidence type="ECO:0000256" key="1">
    <source>
        <dbReference type="ARBA" id="ARBA00008520"/>
    </source>
</evidence>
<keyword evidence="10" id="KW-1185">Reference proteome</keyword>
<dbReference type="InterPro" id="IPR050490">
    <property type="entry name" value="Bact_solute-bd_prot1"/>
</dbReference>
<evidence type="ECO:0000256" key="6">
    <source>
        <dbReference type="ARBA" id="ARBA00023139"/>
    </source>
</evidence>
<evidence type="ECO:0000256" key="4">
    <source>
        <dbReference type="ARBA" id="ARBA00022729"/>
    </source>
</evidence>
<dbReference type="PROSITE" id="PS51257">
    <property type="entry name" value="PROKAR_LIPOPROTEIN"/>
    <property type="match status" value="1"/>
</dbReference>
<keyword evidence="5" id="KW-0472">Membrane</keyword>
<dbReference type="SUPFAM" id="SSF53850">
    <property type="entry name" value="Periplasmic binding protein-like II"/>
    <property type="match status" value="1"/>
</dbReference>
<evidence type="ECO:0000313" key="9">
    <source>
        <dbReference type="EMBL" id="SHG99631.1"/>
    </source>
</evidence>
<dbReference type="InterPro" id="IPR006059">
    <property type="entry name" value="SBP"/>
</dbReference>
<organism evidence="9 10">
    <name type="scientific">Tepidibacter thalassicus DSM 15285</name>
    <dbReference type="NCBI Taxonomy" id="1123350"/>
    <lineage>
        <taxon>Bacteria</taxon>
        <taxon>Bacillati</taxon>
        <taxon>Bacillota</taxon>
        <taxon>Clostridia</taxon>
        <taxon>Peptostreptococcales</taxon>
        <taxon>Peptostreptococcaceae</taxon>
        <taxon>Tepidibacter</taxon>
    </lineage>
</organism>
<evidence type="ECO:0000256" key="2">
    <source>
        <dbReference type="ARBA" id="ARBA00022448"/>
    </source>
</evidence>
<sequence>MKIKKKLFSVFACVLALMLSLTACGSSNQETADNGKKVNVDIFQFKVEAKDALEKAAKMYMEKNPNVKINIQTVGGGDDYGAALKSKFASGEEPAIFNVGGIQDVIDWKEKLEDLSNEPWVSQTFKGVLDAVTKDGKIYGMPFNQEGYGFIYNKEIFKKAGIDPESIKSFADLENAVKTLDSKKKELGLKSVFAFPAKETWVTGLHLSNVAFSNEFSNIKDTFNAKNIEFKYADALKKLVDLQADYGYKPDGTKASLNSVDYSTQVEELFSLGQVALIQQGNWAYGSIEGIDEELAKNIGILPIPLEGVKEDSIPVGVPMYWAINNGKDDEVKKVAKDFLNWLYTSDEGKDLIINEFKFIPALKGYEGDNLQPKDPLAKDILKYSNEGKTMPWVFMGYPTGWGQEKLGTDIQNYLSGKITWEKLVENAKATWADARK</sequence>
<gene>
    <name evidence="9" type="ORF">SAMN02744040_00412</name>
</gene>
<dbReference type="PANTHER" id="PTHR43649:SF33">
    <property type="entry name" value="POLYGALACTURONAN_RHAMNOGALACTURONAN-BINDING PROTEIN YTCQ"/>
    <property type="match status" value="1"/>
</dbReference>
<evidence type="ECO:0000313" key="10">
    <source>
        <dbReference type="Proteomes" id="UP000242520"/>
    </source>
</evidence>
<dbReference type="EMBL" id="FQXH01000006">
    <property type="protein sequence ID" value="SHG99631.1"/>
    <property type="molecule type" value="Genomic_DNA"/>
</dbReference>
<dbReference type="Proteomes" id="UP000242520">
    <property type="component" value="Unassembled WGS sequence"/>
</dbReference>
<reference evidence="10" key="1">
    <citation type="submission" date="2016-11" db="EMBL/GenBank/DDBJ databases">
        <authorList>
            <person name="Varghese N."/>
            <person name="Submissions S."/>
        </authorList>
    </citation>
    <scope>NUCLEOTIDE SEQUENCE [LARGE SCALE GENOMIC DNA]</scope>
    <source>
        <strain evidence="10">DSM 15285</strain>
    </source>
</reference>
<protein>
    <submittedName>
        <fullName evidence="9">Raffinose/stachyose/melibiose transport system substrate-binding protein</fullName>
    </submittedName>
</protein>
<dbReference type="PROSITE" id="PS01037">
    <property type="entry name" value="SBP_BACTERIAL_1"/>
    <property type="match status" value="1"/>
</dbReference>
<dbReference type="InterPro" id="IPR006061">
    <property type="entry name" value="SBP_1_CS"/>
</dbReference>
<dbReference type="STRING" id="1123350.SAMN02744040_00412"/>
<dbReference type="AlphaFoldDB" id="A0A1M5PCU0"/>
<dbReference type="Pfam" id="PF01547">
    <property type="entry name" value="SBP_bac_1"/>
    <property type="match status" value="1"/>
</dbReference>
<evidence type="ECO:0000256" key="8">
    <source>
        <dbReference type="SAM" id="SignalP"/>
    </source>
</evidence>
<dbReference type="PANTHER" id="PTHR43649">
    <property type="entry name" value="ARABINOSE-BINDING PROTEIN-RELATED"/>
    <property type="match status" value="1"/>
</dbReference>
<accession>A0A1M5PCU0</accession>
<comment type="similarity">
    <text evidence="1">Belongs to the bacterial solute-binding protein 1 family.</text>
</comment>
<keyword evidence="3" id="KW-1003">Cell membrane</keyword>
<keyword evidence="4 8" id="KW-0732">Signal</keyword>